<comment type="pathway">
    <text evidence="3">Cofactor biosynthesis; riboflavin biosynthesis; riboflavin from 2-hydroxy-3-oxobutyl phosphate and 5-amino-6-(D-ribitylamino)uracil: step 2/2.</text>
</comment>
<dbReference type="OrthoDB" id="9788537at2"/>
<name>A0A1I7NFK4_9BACT</name>
<keyword evidence="8" id="KW-0677">Repeat</keyword>
<evidence type="ECO:0000256" key="4">
    <source>
        <dbReference type="ARBA" id="ARBA00012827"/>
    </source>
</evidence>
<evidence type="ECO:0000256" key="10">
    <source>
        <dbReference type="PROSITE-ProRule" id="PRU00524"/>
    </source>
</evidence>
<dbReference type="FunFam" id="2.40.30.20:FF:000004">
    <property type="entry name" value="Riboflavin synthase, alpha subunit"/>
    <property type="match status" value="1"/>
</dbReference>
<feature type="domain" description="Lumazine-binding" evidence="11">
    <location>
        <begin position="96"/>
        <end position="192"/>
    </location>
</feature>
<dbReference type="Pfam" id="PF00677">
    <property type="entry name" value="Lum_binding"/>
    <property type="match status" value="2"/>
</dbReference>
<sequence length="201" mass="22203">MFTGLIQTTGTVADVKQDGQNAVFVIESSISGELHPDESVSHDGVCLTITECTANQHIVVAVQETLKKTNLRQRKPGDLINLERALSLQDRLGGHFVQGHVDTVAVCTEKKETDGSWEYCFSYPHSFADYVIEKGSVCINGISLTCFDVKPGQFRVAIIPYTYAHTNIRLVEPGHQVNLEFDMLGKYVVALAKQYFSASHP</sequence>
<evidence type="ECO:0000256" key="2">
    <source>
        <dbReference type="ARBA" id="ARBA00002803"/>
    </source>
</evidence>
<evidence type="ECO:0000259" key="11">
    <source>
        <dbReference type="PROSITE" id="PS51177"/>
    </source>
</evidence>
<accession>A0A1I7NFK4</accession>
<evidence type="ECO:0000256" key="9">
    <source>
        <dbReference type="NCBIfam" id="TIGR00187"/>
    </source>
</evidence>
<comment type="catalytic activity">
    <reaction evidence="1">
        <text>2 6,7-dimethyl-8-(1-D-ribityl)lumazine + H(+) = 5-amino-6-(D-ribitylamino)uracil + riboflavin</text>
        <dbReference type="Rhea" id="RHEA:20772"/>
        <dbReference type="ChEBI" id="CHEBI:15378"/>
        <dbReference type="ChEBI" id="CHEBI:15934"/>
        <dbReference type="ChEBI" id="CHEBI:57986"/>
        <dbReference type="ChEBI" id="CHEBI:58201"/>
        <dbReference type="EC" id="2.5.1.9"/>
    </reaction>
</comment>
<protein>
    <recommendedName>
        <fullName evidence="5 9">Riboflavin synthase</fullName>
        <ecNumber evidence="4 9">2.5.1.9</ecNumber>
    </recommendedName>
</protein>
<evidence type="ECO:0000256" key="3">
    <source>
        <dbReference type="ARBA" id="ARBA00004887"/>
    </source>
</evidence>
<dbReference type="Gene3D" id="2.40.30.20">
    <property type="match status" value="2"/>
</dbReference>
<gene>
    <name evidence="12" type="ORF">SAMN05660895_1690</name>
</gene>
<dbReference type="STRING" id="1393122.SAMN05660895_1690"/>
<dbReference type="InterPro" id="IPR026017">
    <property type="entry name" value="Lumazine-bd_dom"/>
</dbReference>
<dbReference type="SUPFAM" id="SSF63380">
    <property type="entry name" value="Riboflavin synthase domain-like"/>
    <property type="match status" value="2"/>
</dbReference>
<dbReference type="InterPro" id="IPR017938">
    <property type="entry name" value="Riboflavin_synthase-like_b-brl"/>
</dbReference>
<dbReference type="NCBIfam" id="NF006767">
    <property type="entry name" value="PRK09289.1"/>
    <property type="match status" value="1"/>
</dbReference>
<evidence type="ECO:0000313" key="13">
    <source>
        <dbReference type="Proteomes" id="UP000199537"/>
    </source>
</evidence>
<dbReference type="Proteomes" id="UP000199537">
    <property type="component" value="Unassembled WGS sequence"/>
</dbReference>
<keyword evidence="13" id="KW-1185">Reference proteome</keyword>
<evidence type="ECO:0000256" key="8">
    <source>
        <dbReference type="ARBA" id="ARBA00022737"/>
    </source>
</evidence>
<dbReference type="EC" id="2.5.1.9" evidence="4 9"/>
<dbReference type="EMBL" id="FPCJ01000001">
    <property type="protein sequence ID" value="SFV33420.1"/>
    <property type="molecule type" value="Genomic_DNA"/>
</dbReference>
<evidence type="ECO:0000256" key="6">
    <source>
        <dbReference type="ARBA" id="ARBA00022619"/>
    </source>
</evidence>
<dbReference type="InterPro" id="IPR001783">
    <property type="entry name" value="Lumazine-bd"/>
</dbReference>
<dbReference type="PANTHER" id="PTHR21098:SF12">
    <property type="entry name" value="RIBOFLAVIN SYNTHASE"/>
    <property type="match status" value="1"/>
</dbReference>
<keyword evidence="6" id="KW-0686">Riboflavin biosynthesis</keyword>
<evidence type="ECO:0000256" key="5">
    <source>
        <dbReference type="ARBA" id="ARBA00013950"/>
    </source>
</evidence>
<dbReference type="NCBIfam" id="TIGR00187">
    <property type="entry name" value="ribE"/>
    <property type="match status" value="1"/>
</dbReference>
<dbReference type="RefSeq" id="WP_092459772.1">
    <property type="nucleotide sequence ID" value="NZ_FPCJ01000001.1"/>
</dbReference>
<keyword evidence="7" id="KW-0808">Transferase</keyword>
<dbReference type="PIRSF" id="PIRSF000498">
    <property type="entry name" value="Riboflavin_syn_A"/>
    <property type="match status" value="1"/>
</dbReference>
<comment type="function">
    <text evidence="2">Catalyzes the dismutation of two molecules of 6,7-dimethyl-8-ribityllumazine, resulting in the formation of riboflavin and 5-amino-6-(D-ribitylamino)uracil.</text>
</comment>
<evidence type="ECO:0000256" key="7">
    <source>
        <dbReference type="ARBA" id="ARBA00022679"/>
    </source>
</evidence>
<feature type="domain" description="Lumazine-binding" evidence="11">
    <location>
        <begin position="1"/>
        <end position="95"/>
    </location>
</feature>
<dbReference type="PANTHER" id="PTHR21098">
    <property type="entry name" value="RIBOFLAVIN SYNTHASE ALPHA CHAIN"/>
    <property type="match status" value="1"/>
</dbReference>
<evidence type="ECO:0000256" key="1">
    <source>
        <dbReference type="ARBA" id="ARBA00000968"/>
    </source>
</evidence>
<dbReference type="GO" id="GO:0004746">
    <property type="term" value="F:riboflavin synthase activity"/>
    <property type="evidence" value="ECO:0007669"/>
    <property type="project" value="UniProtKB-UniRule"/>
</dbReference>
<feature type="repeat" description="Lumazine-binding" evidence="10">
    <location>
        <begin position="96"/>
        <end position="192"/>
    </location>
</feature>
<dbReference type="CDD" id="cd00402">
    <property type="entry name" value="Riboflavin_synthase_like"/>
    <property type="match status" value="1"/>
</dbReference>
<proteinExistence type="predicted"/>
<reference evidence="13" key="1">
    <citation type="submission" date="2016-10" db="EMBL/GenBank/DDBJ databases">
        <authorList>
            <person name="Varghese N."/>
            <person name="Submissions S."/>
        </authorList>
    </citation>
    <scope>NUCLEOTIDE SEQUENCE [LARGE SCALE GENOMIC DNA]</scope>
    <source>
        <strain evidence="13">DSM 14807</strain>
    </source>
</reference>
<dbReference type="AlphaFoldDB" id="A0A1I7NFK4"/>
<feature type="repeat" description="Lumazine-binding" evidence="10">
    <location>
        <begin position="1"/>
        <end position="95"/>
    </location>
</feature>
<dbReference type="InterPro" id="IPR023366">
    <property type="entry name" value="ATP_synth_asu-like_sf"/>
</dbReference>
<organism evidence="12 13">
    <name type="scientific">Thermoflavifilum thermophilum</name>
    <dbReference type="NCBI Taxonomy" id="1393122"/>
    <lineage>
        <taxon>Bacteria</taxon>
        <taxon>Pseudomonadati</taxon>
        <taxon>Bacteroidota</taxon>
        <taxon>Chitinophagia</taxon>
        <taxon>Chitinophagales</taxon>
        <taxon>Chitinophagaceae</taxon>
        <taxon>Thermoflavifilum</taxon>
    </lineage>
</organism>
<dbReference type="GO" id="GO:0009231">
    <property type="term" value="P:riboflavin biosynthetic process"/>
    <property type="evidence" value="ECO:0007669"/>
    <property type="project" value="UniProtKB-KW"/>
</dbReference>
<dbReference type="PROSITE" id="PS51177">
    <property type="entry name" value="LUMAZINE_BIND"/>
    <property type="match status" value="2"/>
</dbReference>
<evidence type="ECO:0000313" key="12">
    <source>
        <dbReference type="EMBL" id="SFV33420.1"/>
    </source>
</evidence>